<keyword evidence="2" id="KW-0067">ATP-binding</keyword>
<dbReference type="InterPro" id="IPR050445">
    <property type="entry name" value="Bact_polysacc_biosynth/exp"/>
</dbReference>
<name>A0ABW2QY68_9NEIS</name>
<evidence type="ECO:0000313" key="3">
    <source>
        <dbReference type="EMBL" id="MFC7420024.1"/>
    </source>
</evidence>
<dbReference type="EMBL" id="JBHTBQ010000014">
    <property type="protein sequence ID" value="MFC7420024.1"/>
    <property type="molecule type" value="Genomic_DNA"/>
</dbReference>
<dbReference type="SUPFAM" id="SSF160246">
    <property type="entry name" value="EspE N-terminal domain-like"/>
    <property type="match status" value="1"/>
</dbReference>
<keyword evidence="1" id="KW-0547">Nucleotide-binding</keyword>
<dbReference type="CDD" id="cd05387">
    <property type="entry name" value="BY-kinase"/>
    <property type="match status" value="1"/>
</dbReference>
<dbReference type="InterPro" id="IPR005702">
    <property type="entry name" value="Wzc-like_C"/>
</dbReference>
<dbReference type="SUPFAM" id="SSF52540">
    <property type="entry name" value="P-loop containing nucleoside triphosphate hydrolases"/>
    <property type="match status" value="1"/>
</dbReference>
<dbReference type="Proteomes" id="UP001596473">
    <property type="component" value="Unassembled WGS sequence"/>
</dbReference>
<keyword evidence="3" id="KW-0418">Kinase</keyword>
<evidence type="ECO:0000256" key="2">
    <source>
        <dbReference type="ARBA" id="ARBA00022840"/>
    </source>
</evidence>
<protein>
    <submittedName>
        <fullName evidence="3">Chain length determinant protein tyrosine kinase EpsG</fullName>
    </submittedName>
</protein>
<comment type="caution">
    <text evidence="3">The sequence shown here is derived from an EMBL/GenBank/DDBJ whole genome shotgun (WGS) entry which is preliminary data.</text>
</comment>
<accession>A0ABW2QY68</accession>
<dbReference type="PANTHER" id="PTHR32309:SF13">
    <property type="entry name" value="FERRIC ENTEROBACTIN TRANSPORT PROTEIN FEPE"/>
    <property type="match status" value="1"/>
</dbReference>
<reference evidence="4" key="1">
    <citation type="journal article" date="2019" name="Int. J. Syst. Evol. Microbiol.">
        <title>The Global Catalogue of Microorganisms (GCM) 10K type strain sequencing project: providing services to taxonomists for standard genome sequencing and annotation.</title>
        <authorList>
            <consortium name="The Broad Institute Genomics Platform"/>
            <consortium name="The Broad Institute Genome Sequencing Center for Infectious Disease"/>
            <person name="Wu L."/>
            <person name="Ma J."/>
        </authorList>
    </citation>
    <scope>NUCLEOTIDE SEQUENCE [LARGE SCALE GENOMIC DNA]</scope>
    <source>
        <strain evidence="4">CCUG 62945</strain>
    </source>
</reference>
<dbReference type="InterPro" id="IPR017479">
    <property type="entry name" value="Tyr_kinase_chain_length_EpsG"/>
</dbReference>
<dbReference type="NCBIfam" id="TIGR03029">
    <property type="entry name" value="EpsG"/>
    <property type="match status" value="1"/>
</dbReference>
<dbReference type="PANTHER" id="PTHR32309">
    <property type="entry name" value="TYROSINE-PROTEIN KINASE"/>
    <property type="match status" value="1"/>
</dbReference>
<dbReference type="Gene3D" id="3.40.50.300">
    <property type="entry name" value="P-loop containing nucleotide triphosphate hydrolases"/>
    <property type="match status" value="1"/>
</dbReference>
<dbReference type="RefSeq" id="WP_380187661.1">
    <property type="nucleotide sequence ID" value="NZ_JBHTBQ010000014.1"/>
</dbReference>
<dbReference type="InterPro" id="IPR037257">
    <property type="entry name" value="T2SS_E_N_sf"/>
</dbReference>
<sequence length="294" mass="31773">MNSMINNEIINTTAAAGNIGKQLLDAGKLTVNQAEKVLLLQKESNLRFGQAAIQLGFITEADIQDVLAHQFAYPYLSSGQSGIDERIIAAYQPFDPRVEALRSLRSQLLLSWVENGNKSIALASYDAGITTELLAANLAVVFSQLGEHTLLVDANLRSPHQHALFGQTNRIGLSDVLANRAGLEAIQKIGDLRDLSVLTAGTQAPNPQELLSRDSFSQLVTELANQYDVVIYHTSPLMNAVDAQLIAARTKGVLLVVNRNKTPVKGLATTKEQLESSGAEILGCVLATPDEQYK</sequence>
<keyword evidence="3" id="KW-0808">Transferase</keyword>
<proteinExistence type="predicted"/>
<evidence type="ECO:0000313" key="4">
    <source>
        <dbReference type="Proteomes" id="UP001596473"/>
    </source>
</evidence>
<gene>
    <name evidence="3" type="primary">epsG</name>
    <name evidence="3" type="ORF">ACFQNF_09010</name>
</gene>
<evidence type="ECO:0000256" key="1">
    <source>
        <dbReference type="ARBA" id="ARBA00022741"/>
    </source>
</evidence>
<dbReference type="InterPro" id="IPR027417">
    <property type="entry name" value="P-loop_NTPase"/>
</dbReference>
<dbReference type="NCBIfam" id="TIGR01007">
    <property type="entry name" value="eps_fam"/>
    <property type="match status" value="1"/>
</dbReference>
<dbReference type="GO" id="GO:0016301">
    <property type="term" value="F:kinase activity"/>
    <property type="evidence" value="ECO:0007669"/>
    <property type="project" value="UniProtKB-KW"/>
</dbReference>
<keyword evidence="4" id="KW-1185">Reference proteome</keyword>
<organism evidence="3 4">
    <name type="scientific">Iodobacter arcticus</name>
    <dbReference type="NCBI Taxonomy" id="590593"/>
    <lineage>
        <taxon>Bacteria</taxon>
        <taxon>Pseudomonadati</taxon>
        <taxon>Pseudomonadota</taxon>
        <taxon>Betaproteobacteria</taxon>
        <taxon>Neisseriales</taxon>
        <taxon>Chitinibacteraceae</taxon>
        <taxon>Iodobacter</taxon>
    </lineage>
</organism>